<dbReference type="EMBL" id="MPTC01000002">
    <property type="protein sequence ID" value="OMD43622.1"/>
    <property type="molecule type" value="Genomic_DNA"/>
</dbReference>
<organism evidence="1 2">
    <name type="scientific">Paenibacillus odorifer</name>
    <dbReference type="NCBI Taxonomy" id="189426"/>
    <lineage>
        <taxon>Bacteria</taxon>
        <taxon>Bacillati</taxon>
        <taxon>Bacillota</taxon>
        <taxon>Bacilli</taxon>
        <taxon>Bacillales</taxon>
        <taxon>Paenibacillaceae</taxon>
        <taxon>Paenibacillus</taxon>
    </lineage>
</organism>
<comment type="caution">
    <text evidence="1">The sequence shown here is derived from an EMBL/GenBank/DDBJ whole genome shotgun (WGS) entry which is preliminary data.</text>
</comment>
<evidence type="ECO:0000313" key="1">
    <source>
        <dbReference type="EMBL" id="OMD43622.1"/>
    </source>
</evidence>
<gene>
    <name evidence="1" type="ORF">BSK52_04305</name>
</gene>
<reference evidence="1 2" key="1">
    <citation type="submission" date="2016-10" db="EMBL/GenBank/DDBJ databases">
        <title>Paenibacillus species isolates.</title>
        <authorList>
            <person name="Beno S.M."/>
        </authorList>
    </citation>
    <scope>NUCLEOTIDE SEQUENCE [LARGE SCALE GENOMIC DNA]</scope>
    <source>
        <strain evidence="1 2">FSL H7-0710</strain>
    </source>
</reference>
<proteinExistence type="predicted"/>
<protein>
    <submittedName>
        <fullName evidence="1">Uncharacterized protein</fullName>
    </submittedName>
</protein>
<dbReference type="Proteomes" id="UP000187439">
    <property type="component" value="Unassembled WGS sequence"/>
</dbReference>
<name>A0A1R0Y8E6_9BACL</name>
<sequence length="112" mass="13208">MIKTYATDKRNEIQNESITRKEGKHEELNHVSKDYQTCIAVYAVILVWSADRSYFSDYHFVYLFQSNPCNIFGRLFQYYLFNSNALLHIGTCLHNSLRLAFVGQAIFKRKMI</sequence>
<accession>A0A1R0Y8E6</accession>
<evidence type="ECO:0000313" key="2">
    <source>
        <dbReference type="Proteomes" id="UP000187439"/>
    </source>
</evidence>
<dbReference type="AlphaFoldDB" id="A0A1R0Y8E6"/>